<dbReference type="FunFam" id="1.20.1050.60:FF:000001">
    <property type="entry name" value="Putative alpha-1,2-mannosidase"/>
    <property type="match status" value="1"/>
</dbReference>
<dbReference type="GO" id="GO:0005975">
    <property type="term" value="P:carbohydrate metabolic process"/>
    <property type="evidence" value="ECO:0007669"/>
    <property type="project" value="InterPro"/>
</dbReference>
<dbReference type="SUPFAM" id="SSF48208">
    <property type="entry name" value="Six-hairpin glycosidases"/>
    <property type="match status" value="1"/>
</dbReference>
<dbReference type="GO" id="GO:0000224">
    <property type="term" value="F:peptide-N4-(N-acetyl-beta-glucosaminyl)asparagine amidase activity"/>
    <property type="evidence" value="ECO:0007669"/>
    <property type="project" value="TreeGrafter"/>
</dbReference>
<evidence type="ECO:0000259" key="1">
    <source>
        <dbReference type="Pfam" id="PF07971"/>
    </source>
</evidence>
<sequence>MFFTGRRAPPQAKFQKLTAEDLHPQSAEIEGHWDFGDGRKRTTDKAFLDPESEALKWVNVMLGNDGPEPDLSGGMIPAVAPPFGMTRWTPQTRQNFVSMCPYNQTDTKLHGFLGTHQPAIWMGESGPSQISAGLGAVVTDFDKRGLPFQRSTEYASANYYTNVLDAGVGDIFAEMTATSRVGHLRFTFESDAAPHIVVQASRESIVINQENTPFRKTDNVTFPDGEITIDRKRREVFGWNDERQDRILVGDDLPAKSFKGYFVARFSEPFEDVGISRYGELEPGVTTGTGKVLAGYVTFSSKKVEVRVGVSFISIEQARRNINLEIPDGQTLETTSRQTRSAWSDKLDRLTVSGATPQNRTVLFSSFAHTLVYPYEISEDTSYYSGYVDEVVKGTSYSGYSIWDTFRAETAWLLFLAPERVGGMISSMLQDYQQGGWLPMWKNLVETNIMVGTHSDVIIAQAMQAGVRDFDWREAWEAVKKDAYQPPDRDTELRFEDREEHTPQEVRAGLTEYMELGYVADDLHSESGSRTLDYAYDDWAASIVARHVGHHEDAEKLLERSKSYHNIWNAETGFMEAKRSDGTWAGEKAGWTEGDHWAYSLTVMHDVPGLIGLMGGNKSFVQFLDRHFDGGHNLHTNEPSHHIPYLYMYAGAPHKTQERVLHVGQNDYNHTALGLSGNEDCGQMSAWYLFSALGFYPVDPASATYVIGTPFFDNITLQLPGASRPLSIHAKGASDRSKYIKSVTIDGKQHDSIFITHEQIKNGADIVFEMDATPQVWGF</sequence>
<dbReference type="GO" id="GO:0005829">
    <property type="term" value="C:cytosol"/>
    <property type="evidence" value="ECO:0007669"/>
    <property type="project" value="TreeGrafter"/>
</dbReference>
<dbReference type="OrthoDB" id="449263at2759"/>
<proteinExistence type="predicted"/>
<dbReference type="STRING" id="71784.A0A1Y2AU59"/>
<dbReference type="EMBL" id="MCFC01000050">
    <property type="protein sequence ID" value="ORY26128.1"/>
    <property type="molecule type" value="Genomic_DNA"/>
</dbReference>
<accession>A0A1Y2AU59</accession>
<dbReference type="InterPro" id="IPR041371">
    <property type="entry name" value="GH92_N"/>
</dbReference>
<reference evidence="3 4" key="1">
    <citation type="submission" date="2016-07" db="EMBL/GenBank/DDBJ databases">
        <title>Pervasive Adenine N6-methylation of Active Genes in Fungi.</title>
        <authorList>
            <consortium name="DOE Joint Genome Institute"/>
            <person name="Mondo S.J."/>
            <person name="Dannebaum R.O."/>
            <person name="Kuo R.C."/>
            <person name="Labutti K."/>
            <person name="Haridas S."/>
            <person name="Kuo A."/>
            <person name="Salamov A."/>
            <person name="Ahrendt S.R."/>
            <person name="Lipzen A."/>
            <person name="Sullivan W."/>
            <person name="Andreopoulos W.B."/>
            <person name="Clum A."/>
            <person name="Lindquist E."/>
            <person name="Daum C."/>
            <person name="Ramamoorthy G.K."/>
            <person name="Gryganskyi A."/>
            <person name="Culley D."/>
            <person name="Magnuson J.K."/>
            <person name="James T.Y."/>
            <person name="O'Malley M.A."/>
            <person name="Stajich J.E."/>
            <person name="Spatafora J.W."/>
            <person name="Visel A."/>
            <person name="Grigoriev I.V."/>
        </authorList>
    </citation>
    <scope>NUCLEOTIDE SEQUENCE [LARGE SCALE GENOMIC DNA]</scope>
    <source>
        <strain evidence="3 4">68-887.2</strain>
    </source>
</reference>
<feature type="domain" description="Glycosyl hydrolase family 92 N-terminal" evidence="2">
    <location>
        <begin position="57"/>
        <end position="311"/>
    </location>
</feature>
<dbReference type="GO" id="GO:0006516">
    <property type="term" value="P:glycoprotein catabolic process"/>
    <property type="evidence" value="ECO:0007669"/>
    <property type="project" value="TreeGrafter"/>
</dbReference>
<dbReference type="AlphaFoldDB" id="A0A1Y2AU59"/>
<dbReference type="NCBIfam" id="TIGR01180">
    <property type="entry name" value="aman2_put"/>
    <property type="match status" value="1"/>
</dbReference>
<dbReference type="Gene3D" id="2.70.98.10">
    <property type="match status" value="1"/>
</dbReference>
<keyword evidence="3" id="KW-0378">Hydrolase</keyword>
<dbReference type="GO" id="GO:0030246">
    <property type="term" value="F:carbohydrate binding"/>
    <property type="evidence" value="ECO:0007669"/>
    <property type="project" value="InterPro"/>
</dbReference>
<evidence type="ECO:0000259" key="2">
    <source>
        <dbReference type="Pfam" id="PF17678"/>
    </source>
</evidence>
<evidence type="ECO:0000313" key="4">
    <source>
        <dbReference type="Proteomes" id="UP000193986"/>
    </source>
</evidence>
<dbReference type="Gene3D" id="3.30.2080.10">
    <property type="entry name" value="GH92 mannosidase domain"/>
    <property type="match status" value="1"/>
</dbReference>
<keyword evidence="4" id="KW-1185">Reference proteome</keyword>
<organism evidence="3 4">
    <name type="scientific">Naematelia encephala</name>
    <dbReference type="NCBI Taxonomy" id="71784"/>
    <lineage>
        <taxon>Eukaryota</taxon>
        <taxon>Fungi</taxon>
        <taxon>Dikarya</taxon>
        <taxon>Basidiomycota</taxon>
        <taxon>Agaricomycotina</taxon>
        <taxon>Tremellomycetes</taxon>
        <taxon>Tremellales</taxon>
        <taxon>Naemateliaceae</taxon>
        <taxon>Naematelia</taxon>
    </lineage>
</organism>
<dbReference type="InterPro" id="IPR012939">
    <property type="entry name" value="Glyco_hydro_92"/>
</dbReference>
<dbReference type="GO" id="GO:0005634">
    <property type="term" value="C:nucleus"/>
    <property type="evidence" value="ECO:0007669"/>
    <property type="project" value="TreeGrafter"/>
</dbReference>
<name>A0A1Y2AU59_9TREE</name>
<dbReference type="Proteomes" id="UP000193986">
    <property type="component" value="Unassembled WGS sequence"/>
</dbReference>
<evidence type="ECO:0000313" key="3">
    <source>
        <dbReference type="EMBL" id="ORY26128.1"/>
    </source>
</evidence>
<gene>
    <name evidence="3" type="ORF">BCR39DRAFT_470634</name>
</gene>
<protein>
    <submittedName>
        <fullName evidence="3">Glycosyl hydrolase family 92-domain-containing protein</fullName>
    </submittedName>
</protein>
<dbReference type="InterPro" id="IPR050883">
    <property type="entry name" value="PNGase"/>
</dbReference>
<feature type="domain" description="Glycosyl hydrolase family 92" evidence="1">
    <location>
        <begin position="317"/>
        <end position="771"/>
    </location>
</feature>
<dbReference type="InterPro" id="IPR005887">
    <property type="entry name" value="GH92_a_mannosidase_put"/>
</dbReference>
<dbReference type="InParanoid" id="A0A1Y2AU59"/>
<dbReference type="InterPro" id="IPR014718">
    <property type="entry name" value="GH-type_carb-bd"/>
</dbReference>
<dbReference type="PANTHER" id="PTHR12143">
    <property type="entry name" value="PEPTIDE N-GLYCANASE PNGASE -RELATED"/>
    <property type="match status" value="1"/>
</dbReference>
<dbReference type="FunFam" id="3.30.2080.10:FF:000001">
    <property type="entry name" value="Alpha-1,2-mannosidase subfamily"/>
    <property type="match status" value="1"/>
</dbReference>
<dbReference type="PANTHER" id="PTHR12143:SF43">
    <property type="entry name" value="PUTATIVE-RELATED"/>
    <property type="match status" value="1"/>
</dbReference>
<dbReference type="Pfam" id="PF17678">
    <property type="entry name" value="Glyco_hydro_92N"/>
    <property type="match status" value="1"/>
</dbReference>
<dbReference type="InterPro" id="IPR008928">
    <property type="entry name" value="6-hairpin_glycosidase_sf"/>
</dbReference>
<comment type="caution">
    <text evidence="3">The sequence shown here is derived from an EMBL/GenBank/DDBJ whole genome shotgun (WGS) entry which is preliminary data.</text>
</comment>
<dbReference type="Gene3D" id="1.20.1050.60">
    <property type="entry name" value="alpha-1,2-mannosidase"/>
    <property type="match status" value="1"/>
</dbReference>
<dbReference type="Gene3D" id="1.20.1610.10">
    <property type="entry name" value="alpha-1,2-mannosidases domains"/>
    <property type="match status" value="1"/>
</dbReference>
<dbReference type="Pfam" id="PF07971">
    <property type="entry name" value="Glyco_hydro_92"/>
    <property type="match status" value="1"/>
</dbReference>